<evidence type="ECO:0000313" key="3">
    <source>
        <dbReference type="EMBL" id="GFS80436.1"/>
    </source>
</evidence>
<feature type="domain" description="DNA2/NAM7 helicase helicase" evidence="2">
    <location>
        <begin position="727"/>
        <end position="821"/>
    </location>
</feature>
<evidence type="ECO:0000313" key="4">
    <source>
        <dbReference type="Proteomes" id="UP000887013"/>
    </source>
</evidence>
<dbReference type="Gene3D" id="3.40.50.300">
    <property type="entry name" value="P-loop containing nucleotide triphosphate hydrolases"/>
    <property type="match status" value="1"/>
</dbReference>
<dbReference type="EMBL" id="BMAW01002804">
    <property type="protein sequence ID" value="GFS80436.1"/>
    <property type="molecule type" value="Genomic_DNA"/>
</dbReference>
<dbReference type="Pfam" id="PF13086">
    <property type="entry name" value="AAA_11"/>
    <property type="match status" value="1"/>
</dbReference>
<dbReference type="InterPro" id="IPR041677">
    <property type="entry name" value="DNA2/NAM7_AAA_11"/>
</dbReference>
<evidence type="ECO:0000259" key="2">
    <source>
        <dbReference type="Pfam" id="PF13086"/>
    </source>
</evidence>
<dbReference type="OrthoDB" id="6463604at2759"/>
<comment type="caution">
    <text evidence="3">The sequence shown here is derived from an EMBL/GenBank/DDBJ whole genome shotgun (WGS) entry which is preliminary data.</text>
</comment>
<dbReference type="GO" id="GO:0004386">
    <property type="term" value="F:helicase activity"/>
    <property type="evidence" value="ECO:0007669"/>
    <property type="project" value="InterPro"/>
</dbReference>
<feature type="compositionally biased region" description="Basic residues" evidence="1">
    <location>
        <begin position="19"/>
        <end position="30"/>
    </location>
</feature>
<reference evidence="3" key="1">
    <citation type="submission" date="2020-08" db="EMBL/GenBank/DDBJ databases">
        <title>Multicomponent nature underlies the extraordinary mechanical properties of spider dragline silk.</title>
        <authorList>
            <person name="Kono N."/>
            <person name="Nakamura H."/>
            <person name="Mori M."/>
            <person name="Yoshida Y."/>
            <person name="Ohtoshi R."/>
            <person name="Malay A.D."/>
            <person name="Moran D.A.P."/>
            <person name="Tomita M."/>
            <person name="Numata K."/>
            <person name="Arakawa K."/>
        </authorList>
    </citation>
    <scope>NUCLEOTIDE SEQUENCE</scope>
</reference>
<dbReference type="InterPro" id="IPR027417">
    <property type="entry name" value="P-loop_NTPase"/>
</dbReference>
<feature type="region of interest" description="Disordered" evidence="1">
    <location>
        <begin position="1"/>
        <end position="61"/>
    </location>
</feature>
<protein>
    <submittedName>
        <fullName evidence="3">AAA_11 domain-containing protein</fullName>
    </submittedName>
</protein>
<feature type="non-terminal residue" evidence="3">
    <location>
        <position position="1"/>
    </location>
</feature>
<dbReference type="Proteomes" id="UP000887013">
    <property type="component" value="Unassembled WGS sequence"/>
</dbReference>
<dbReference type="AlphaFoldDB" id="A0A8X6T7Z9"/>
<sequence>ADPPLHTKSVKADPLLHTKSVKTKKGKSFSKKGEDITKSQKKVKSPLKNKSTDNVPKLFQPDKITRSKETKCSDLGNIEKIPENSSSSRLFGRITNRGSFLTQSSVNQPPKSKAVVGRKSIDKINNISKTPDEFHLMVSSPNIEIASTSKILSNDSNELLFKSNYKTQKNALFIESSIGNIASSGVSSENSYARPKSKNSSEMVTNFSLDITLQSSNNSDFFLSPEPIFPSNLSVSVLPNIQPNESCLPKNLPLIPNTNEGPEISRVAKRPLLSTSKIGIHSKVMKDEFLKLTSPILHRHSDLNRCNSSSDLNMEISSFMQSPSLIGSPIDLNMESSILGSPVSGRFPAVPSAFHMPNRNNHHRFPRSRHSKCICLPPRTLKASVGKAVFETINVLLLILEWNVDWLVQQQKNHDPPPISTLVRKVTNAYENIDEYYNTYFPLMLLETWQRIYMSWTHLNQASPYFCEITSYIVETHSIKVQCQTVFRSSDAERGIFPEESNIIMIKFGTKEKGGIKILGYITDVRVETFDAVNDSQNVCYRTLKFSNTENLQKLILTFIGAYTSDDFDLDQLIRIQVLCSIKSTLKQNDAMLFLKNSPLHKNILNPLNDGLRMVTLTGCSDPQKVKDSVSECVRDIIKGILSPHPLPLLTIAKSLPSSNRLLVLPPLIEKMKHSYKTKVLLCSRTTKTLTDIGFNLCGGAIKFVIVGKRADIHQKLRKYLIDELAMKRLTKDLTENSSQNEDAKDELLENAKIDVLKKCDVILSPIRNCHNDLIAKAWADGGGIAQMCCIIDEANLCTESEILIPLLYGMSKLILIGDPDVPAKVCSKAASNLDYNRSLFHRAYELDVASE</sequence>
<proteinExistence type="predicted"/>
<accession>A0A8X6T7Z9</accession>
<keyword evidence="4" id="KW-1185">Reference proteome</keyword>
<gene>
    <name evidence="3" type="primary">AVEN_77924_1</name>
    <name evidence="3" type="ORF">NPIL_122071</name>
</gene>
<organism evidence="3 4">
    <name type="scientific">Nephila pilipes</name>
    <name type="common">Giant wood spider</name>
    <name type="synonym">Nephila maculata</name>
    <dbReference type="NCBI Taxonomy" id="299642"/>
    <lineage>
        <taxon>Eukaryota</taxon>
        <taxon>Metazoa</taxon>
        <taxon>Ecdysozoa</taxon>
        <taxon>Arthropoda</taxon>
        <taxon>Chelicerata</taxon>
        <taxon>Arachnida</taxon>
        <taxon>Araneae</taxon>
        <taxon>Araneomorphae</taxon>
        <taxon>Entelegynae</taxon>
        <taxon>Araneoidea</taxon>
        <taxon>Nephilidae</taxon>
        <taxon>Nephila</taxon>
    </lineage>
</organism>
<evidence type="ECO:0000256" key="1">
    <source>
        <dbReference type="SAM" id="MobiDB-lite"/>
    </source>
</evidence>
<name>A0A8X6T7Z9_NEPPI</name>